<dbReference type="PANTHER" id="PTHR43364:SF4">
    <property type="entry name" value="NAD(P)-LINKED OXIDOREDUCTASE SUPERFAMILY PROTEIN"/>
    <property type="match status" value="1"/>
</dbReference>
<accession>A0A4R2B8N3</accession>
<dbReference type="RefSeq" id="WP_132009582.1">
    <property type="nucleotide sequence ID" value="NZ_JABUHM010000011.1"/>
</dbReference>
<evidence type="ECO:0000256" key="1">
    <source>
        <dbReference type="ARBA" id="ARBA00023002"/>
    </source>
</evidence>
<dbReference type="PRINTS" id="PR00069">
    <property type="entry name" value="ALDKETRDTASE"/>
</dbReference>
<comment type="caution">
    <text evidence="3">The sequence shown here is derived from an EMBL/GenBank/DDBJ whole genome shotgun (WGS) entry which is preliminary data.</text>
</comment>
<dbReference type="SUPFAM" id="SSF51430">
    <property type="entry name" value="NAD(P)-linked oxidoreductase"/>
    <property type="match status" value="1"/>
</dbReference>
<dbReference type="Gene3D" id="3.20.20.100">
    <property type="entry name" value="NADP-dependent oxidoreductase domain"/>
    <property type="match status" value="1"/>
</dbReference>
<dbReference type="AlphaFoldDB" id="A0A4R2B8N3"/>
<keyword evidence="4" id="KW-1185">Reference proteome</keyword>
<evidence type="ECO:0000313" key="3">
    <source>
        <dbReference type="EMBL" id="TCN22683.1"/>
    </source>
</evidence>
<evidence type="ECO:0000259" key="2">
    <source>
        <dbReference type="Pfam" id="PF00248"/>
    </source>
</evidence>
<dbReference type="GO" id="GO:0016491">
    <property type="term" value="F:oxidoreductase activity"/>
    <property type="evidence" value="ECO:0007669"/>
    <property type="project" value="UniProtKB-KW"/>
</dbReference>
<protein>
    <submittedName>
        <fullName evidence="3">Aryl-alcohol dehydrogenase-like predicted oxidoreductase</fullName>
    </submittedName>
</protein>
<reference evidence="3 4" key="1">
    <citation type="journal article" date="2015" name="Stand. Genomic Sci.">
        <title>Genomic Encyclopedia of Bacterial and Archaeal Type Strains, Phase III: the genomes of soil and plant-associated and newly described type strains.</title>
        <authorList>
            <person name="Whitman W.B."/>
            <person name="Woyke T."/>
            <person name="Klenk H.P."/>
            <person name="Zhou Y."/>
            <person name="Lilburn T.G."/>
            <person name="Beck B.J."/>
            <person name="De Vos P."/>
            <person name="Vandamme P."/>
            <person name="Eisen J.A."/>
            <person name="Garrity G."/>
            <person name="Hugenholtz P."/>
            <person name="Kyrpides N.C."/>
        </authorList>
    </citation>
    <scope>NUCLEOTIDE SEQUENCE [LARGE SCALE GENOMIC DNA]</scope>
    <source>
        <strain evidence="3 4">CV53</strain>
    </source>
</reference>
<sequence length="314" mass="35128">MRKMKIDGLNPACSQIVLGSMMFSPANMKRTGDLLEAFVEAGGNTIDTAHVYNNGDSERALGLWLKERGNREDIIILDKGAHPDRNGPRVTPQDIKQDLHESLDRLQVDYIDIYMLHRDDPSVPVSVIIDALNEHKQAGLIHSLGVSNWTNERIEEANQYASENGLAGFVVNSPNLSLAKPNEPRWAGCISVDQESLNWHEKHQFPLFSWSSQAGGFFSGRFSPDKKDDPEAVRVYYSEDNWERFRRAQKLAGEKGVTAIEVALAYVLHQPFPTCAIIGPNTVEELHSSLKALDLPLTAGEVNWLDLKEESLVR</sequence>
<name>A0A4R2B8N3_9BACI</name>
<dbReference type="CDD" id="cd19082">
    <property type="entry name" value="AKR_AKR10A1_2"/>
    <property type="match status" value="1"/>
</dbReference>
<dbReference type="EMBL" id="SLVV01000010">
    <property type="protein sequence ID" value="TCN22683.1"/>
    <property type="molecule type" value="Genomic_DNA"/>
</dbReference>
<organism evidence="3 4">
    <name type="scientific">Mesobacillus foraminis</name>
    <dbReference type="NCBI Taxonomy" id="279826"/>
    <lineage>
        <taxon>Bacteria</taxon>
        <taxon>Bacillati</taxon>
        <taxon>Bacillota</taxon>
        <taxon>Bacilli</taxon>
        <taxon>Bacillales</taxon>
        <taxon>Bacillaceae</taxon>
        <taxon>Mesobacillus</taxon>
    </lineage>
</organism>
<dbReference type="PANTHER" id="PTHR43364">
    <property type="entry name" value="NADH-SPECIFIC METHYLGLYOXAL REDUCTASE-RELATED"/>
    <property type="match status" value="1"/>
</dbReference>
<gene>
    <name evidence="3" type="ORF">EV146_110169</name>
</gene>
<feature type="domain" description="NADP-dependent oxidoreductase" evidence="2">
    <location>
        <begin position="16"/>
        <end position="306"/>
    </location>
</feature>
<dbReference type="InterPro" id="IPR023210">
    <property type="entry name" value="NADP_OxRdtase_dom"/>
</dbReference>
<dbReference type="InterPro" id="IPR036812">
    <property type="entry name" value="NAD(P)_OxRdtase_dom_sf"/>
</dbReference>
<keyword evidence="1" id="KW-0560">Oxidoreductase</keyword>
<dbReference type="InterPro" id="IPR050523">
    <property type="entry name" value="AKR_Detox_Biosynth"/>
</dbReference>
<proteinExistence type="predicted"/>
<dbReference type="Proteomes" id="UP000295689">
    <property type="component" value="Unassembled WGS sequence"/>
</dbReference>
<dbReference type="Pfam" id="PF00248">
    <property type="entry name" value="Aldo_ket_red"/>
    <property type="match status" value="1"/>
</dbReference>
<dbReference type="InterPro" id="IPR020471">
    <property type="entry name" value="AKR"/>
</dbReference>
<evidence type="ECO:0000313" key="4">
    <source>
        <dbReference type="Proteomes" id="UP000295689"/>
    </source>
</evidence>
<dbReference type="GO" id="GO:0005829">
    <property type="term" value="C:cytosol"/>
    <property type="evidence" value="ECO:0007669"/>
    <property type="project" value="TreeGrafter"/>
</dbReference>